<evidence type="ECO:0000313" key="1">
    <source>
        <dbReference type="EMBL" id="MER2289233.1"/>
    </source>
</evidence>
<accession>A0ABV1R336</accession>
<gene>
    <name evidence="1" type="ORF">ABS770_13265</name>
</gene>
<name>A0ABV1R336_9HYPH</name>
<comment type="caution">
    <text evidence="1">The sequence shown here is derived from an EMBL/GenBank/DDBJ whole genome shotgun (WGS) entry which is preliminary data.</text>
</comment>
<protein>
    <submittedName>
        <fullName evidence="1">Uncharacterized protein</fullName>
    </submittedName>
</protein>
<dbReference type="RefSeq" id="WP_128754959.1">
    <property type="nucleotide sequence ID" value="NZ_JBELQD010000012.1"/>
</dbReference>
<proteinExistence type="predicted"/>
<dbReference type="Proteomes" id="UP001432995">
    <property type="component" value="Unassembled WGS sequence"/>
</dbReference>
<evidence type="ECO:0000313" key="2">
    <source>
        <dbReference type="Proteomes" id="UP001432995"/>
    </source>
</evidence>
<dbReference type="EMBL" id="JBELQD010000012">
    <property type="protein sequence ID" value="MER2289233.1"/>
    <property type="molecule type" value="Genomic_DNA"/>
</dbReference>
<sequence>MPVAVLVIVIVALPLAAASKSSARFVVDWMVPALFTLTVPPVGLTLMRNASLSDLMIASFVFSRVKLRLLASPEASIARPPALVDSIVPELVIFTSVDAPFQLIAAFSLTESAPPAPTVTVSRPDTGIADLLVEFAGTV</sequence>
<keyword evidence="2" id="KW-1185">Reference proteome</keyword>
<organism evidence="1 2">
    <name type="scientific">Methylobacterium brachiatum</name>
    <dbReference type="NCBI Taxonomy" id="269660"/>
    <lineage>
        <taxon>Bacteria</taxon>
        <taxon>Pseudomonadati</taxon>
        <taxon>Pseudomonadota</taxon>
        <taxon>Alphaproteobacteria</taxon>
        <taxon>Hyphomicrobiales</taxon>
        <taxon>Methylobacteriaceae</taxon>
        <taxon>Methylobacterium</taxon>
    </lineage>
</organism>
<reference evidence="1" key="1">
    <citation type="submission" date="2024-06" db="EMBL/GenBank/DDBJ databases">
        <authorList>
            <person name="Campbell A.G."/>
        </authorList>
    </citation>
    <scope>NUCLEOTIDE SEQUENCE</scope>
    <source>
        <strain evidence="1">EM17</strain>
    </source>
</reference>